<dbReference type="InterPro" id="IPR008538">
    <property type="entry name" value="Uma2"/>
</dbReference>
<keyword evidence="2" id="KW-0540">Nuclease</keyword>
<evidence type="ECO:0000313" key="2">
    <source>
        <dbReference type="EMBL" id="MDC3416131.1"/>
    </source>
</evidence>
<dbReference type="PANTHER" id="PTHR34107">
    <property type="entry name" value="SLL0198 PROTEIN-RELATED"/>
    <property type="match status" value="1"/>
</dbReference>
<keyword evidence="2" id="KW-0378">Hydrolase</keyword>
<dbReference type="Pfam" id="PF05685">
    <property type="entry name" value="Uma2"/>
    <property type="match status" value="1"/>
</dbReference>
<dbReference type="PANTHER" id="PTHR34107:SF4">
    <property type="entry name" value="SLL1222 PROTEIN"/>
    <property type="match status" value="1"/>
</dbReference>
<sequence length="196" mass="22444">MKSKKQPNQIKEQGQTYEDYAQLSDDGTRFELVNGELEAMSPSPHPLHQLVCQELFSTLKQTCQKEYVAFVAPIDLILSEKEVRQPDLVMLHQSRIDIVTNRGIEGAPDLVVEILSPTSIKRDRIGKFETYASFSIPEYWIIDPIHQSLEQYLLNKNNYKLVDVYQDGQCVYSHQLTCVSFSVNDIFSNIPHLPNA</sequence>
<dbReference type="InterPro" id="IPR011335">
    <property type="entry name" value="Restrct_endonuc-II-like"/>
</dbReference>
<evidence type="ECO:0000259" key="1">
    <source>
        <dbReference type="Pfam" id="PF05685"/>
    </source>
</evidence>
<dbReference type="GO" id="GO:0004519">
    <property type="term" value="F:endonuclease activity"/>
    <property type="evidence" value="ECO:0007669"/>
    <property type="project" value="UniProtKB-KW"/>
</dbReference>
<reference evidence="2" key="1">
    <citation type="submission" date="2022-06" db="EMBL/GenBank/DDBJ databases">
        <title>Aquibacillus sp. a new bacterium isolated from soil saline samples.</title>
        <authorList>
            <person name="Galisteo C."/>
            <person name="De La Haba R."/>
            <person name="Sanchez-Porro C."/>
            <person name="Ventosa A."/>
        </authorList>
    </citation>
    <scope>NUCLEOTIDE SEQUENCE</scope>
    <source>
        <strain evidence="2">3ASR75-54</strain>
    </source>
</reference>
<dbReference type="RefSeq" id="WP_272445115.1">
    <property type="nucleotide sequence ID" value="NZ_JAMQKC010000002.1"/>
</dbReference>
<dbReference type="EMBL" id="JAMQKC010000002">
    <property type="protein sequence ID" value="MDC3416131.1"/>
    <property type="molecule type" value="Genomic_DNA"/>
</dbReference>
<dbReference type="InterPro" id="IPR012296">
    <property type="entry name" value="Nuclease_put_TT1808"/>
</dbReference>
<organism evidence="2 3">
    <name type="scientific">Aquibacillus salsiterrae</name>
    <dbReference type="NCBI Taxonomy" id="2950439"/>
    <lineage>
        <taxon>Bacteria</taxon>
        <taxon>Bacillati</taxon>
        <taxon>Bacillota</taxon>
        <taxon>Bacilli</taxon>
        <taxon>Bacillales</taxon>
        <taxon>Bacillaceae</taxon>
        <taxon>Aquibacillus</taxon>
    </lineage>
</organism>
<dbReference type="CDD" id="cd06260">
    <property type="entry name" value="DUF820-like"/>
    <property type="match status" value="1"/>
</dbReference>
<proteinExistence type="predicted"/>
<dbReference type="Proteomes" id="UP001145069">
    <property type="component" value="Unassembled WGS sequence"/>
</dbReference>
<dbReference type="Gene3D" id="3.90.1570.10">
    <property type="entry name" value="tt1808, chain A"/>
    <property type="match status" value="1"/>
</dbReference>
<dbReference type="AlphaFoldDB" id="A0A9X3WFL7"/>
<protein>
    <submittedName>
        <fullName evidence="2">Uma2 family endonuclease</fullName>
    </submittedName>
</protein>
<evidence type="ECO:0000313" key="3">
    <source>
        <dbReference type="Proteomes" id="UP001145069"/>
    </source>
</evidence>
<gene>
    <name evidence="2" type="ORF">NC799_04300</name>
</gene>
<keyword evidence="3" id="KW-1185">Reference proteome</keyword>
<dbReference type="SUPFAM" id="SSF52980">
    <property type="entry name" value="Restriction endonuclease-like"/>
    <property type="match status" value="1"/>
</dbReference>
<keyword evidence="2" id="KW-0255">Endonuclease</keyword>
<name>A0A9X3WFL7_9BACI</name>
<feature type="domain" description="Putative restriction endonuclease" evidence="1">
    <location>
        <begin position="18"/>
        <end position="170"/>
    </location>
</feature>
<comment type="caution">
    <text evidence="2">The sequence shown here is derived from an EMBL/GenBank/DDBJ whole genome shotgun (WGS) entry which is preliminary data.</text>
</comment>
<accession>A0A9X3WFL7</accession>